<feature type="transmembrane region" description="Helical" evidence="6">
    <location>
        <begin position="192"/>
        <end position="213"/>
    </location>
</feature>
<dbReference type="RefSeq" id="WP_194561865.1">
    <property type="nucleotide sequence ID" value="NZ_JADKPV010000001.1"/>
</dbReference>
<name>A0A8J7KSC6_9BACL</name>
<comment type="caution">
    <text evidence="7">The sequence shown here is derived from an EMBL/GenBank/DDBJ whole genome shotgun (WGS) entry which is preliminary data.</text>
</comment>
<evidence type="ECO:0000313" key="7">
    <source>
        <dbReference type="EMBL" id="MBF4500424.1"/>
    </source>
</evidence>
<dbReference type="InterPro" id="IPR005226">
    <property type="entry name" value="UPF0014_fam"/>
</dbReference>
<keyword evidence="8" id="KW-1185">Reference proteome</keyword>
<dbReference type="PANTHER" id="PTHR30028">
    <property type="entry name" value="UPF0014 INNER MEMBRANE PROTEIN YBBM-RELATED"/>
    <property type="match status" value="1"/>
</dbReference>
<feature type="transmembrane region" description="Helical" evidence="6">
    <location>
        <begin position="225"/>
        <end position="247"/>
    </location>
</feature>
<evidence type="ECO:0000313" key="8">
    <source>
        <dbReference type="Proteomes" id="UP000622653"/>
    </source>
</evidence>
<keyword evidence="3 6" id="KW-0812">Transmembrane</keyword>
<organism evidence="7 8">
    <name type="scientific">Savagea serpentis</name>
    <dbReference type="NCBI Taxonomy" id="2785297"/>
    <lineage>
        <taxon>Bacteria</taxon>
        <taxon>Bacillati</taxon>
        <taxon>Bacillota</taxon>
        <taxon>Bacilli</taxon>
        <taxon>Bacillales</taxon>
        <taxon>Caryophanaceae</taxon>
        <taxon>Savagea</taxon>
    </lineage>
</organism>
<evidence type="ECO:0000256" key="2">
    <source>
        <dbReference type="ARBA" id="ARBA00005268"/>
    </source>
</evidence>
<comment type="subcellular location">
    <subcellularLocation>
        <location evidence="1">Membrane</location>
        <topology evidence="1">Multi-pass membrane protein</topology>
    </subcellularLocation>
</comment>
<gene>
    <name evidence="7" type="primary">fetB</name>
    <name evidence="7" type="ORF">IRY55_03520</name>
</gene>
<evidence type="ECO:0000256" key="6">
    <source>
        <dbReference type="SAM" id="Phobius"/>
    </source>
</evidence>
<comment type="similarity">
    <text evidence="2">Belongs to the UPF0014 family.</text>
</comment>
<protein>
    <submittedName>
        <fullName evidence="7">Iron export ABC transporter permease subunit FetB</fullName>
    </submittedName>
</protein>
<sequence>MKSLIDIEFWRLVSAYVFVLFVLLIFQWRGISRKMQLTVATLRMTIQLVIAGYVLAYIFDNPNAWLVVGIVLAMEVFAIYNIYKRVPYAMPKALKRVIASSMFAGSIVALLYFNFVVLNVSPWFDPRYVIPIAGMMVGNAMTGVTLGIQSLLDNMSNNRDKVEAALMLGATPKQAVKRYVDRAFDSAVLPTINNMVGMGIVFLPGMMTGQILAGLSPVTAIQYQLAIMLGILGGVAMSVILFTQLAYKTFFEDAQLKPRLKEKK</sequence>
<dbReference type="AlphaFoldDB" id="A0A8J7KSC6"/>
<dbReference type="Pfam" id="PF03649">
    <property type="entry name" value="UPF0014"/>
    <property type="match status" value="1"/>
</dbReference>
<dbReference type="Proteomes" id="UP000622653">
    <property type="component" value="Unassembled WGS sequence"/>
</dbReference>
<dbReference type="GO" id="GO:0005886">
    <property type="term" value="C:plasma membrane"/>
    <property type="evidence" value="ECO:0007669"/>
    <property type="project" value="TreeGrafter"/>
</dbReference>
<accession>A0A8J7KSC6</accession>
<dbReference type="EMBL" id="JADKPV010000001">
    <property type="protein sequence ID" value="MBF4500424.1"/>
    <property type="molecule type" value="Genomic_DNA"/>
</dbReference>
<evidence type="ECO:0000256" key="5">
    <source>
        <dbReference type="ARBA" id="ARBA00023136"/>
    </source>
</evidence>
<keyword evidence="4 6" id="KW-1133">Transmembrane helix</keyword>
<dbReference type="PANTHER" id="PTHR30028:SF0">
    <property type="entry name" value="PROTEIN ALUMINUM SENSITIVE 3"/>
    <property type="match status" value="1"/>
</dbReference>
<evidence type="ECO:0000256" key="3">
    <source>
        <dbReference type="ARBA" id="ARBA00022692"/>
    </source>
</evidence>
<evidence type="ECO:0000256" key="1">
    <source>
        <dbReference type="ARBA" id="ARBA00004141"/>
    </source>
</evidence>
<feature type="transmembrane region" description="Helical" evidence="6">
    <location>
        <begin position="130"/>
        <end position="152"/>
    </location>
</feature>
<proteinExistence type="inferred from homology"/>
<reference evidence="7" key="1">
    <citation type="submission" date="2020-11" db="EMBL/GenBank/DDBJ databases">
        <title>Multidrug resistant novel bacterium Savagea serpentis sp. nov., isolated from the scats of a vine snake (Ahaetulla nasuta).</title>
        <authorList>
            <person name="Venkata Ramana V."/>
            <person name="Vikas Patil S."/>
            <person name="Yogita Lugani V."/>
        </authorList>
    </citation>
    <scope>NUCLEOTIDE SEQUENCE</scope>
    <source>
        <strain evidence="7">SN6</strain>
    </source>
</reference>
<feature type="transmembrane region" description="Helical" evidence="6">
    <location>
        <begin position="65"/>
        <end position="83"/>
    </location>
</feature>
<feature type="transmembrane region" description="Helical" evidence="6">
    <location>
        <begin position="103"/>
        <end position="124"/>
    </location>
</feature>
<evidence type="ECO:0000256" key="4">
    <source>
        <dbReference type="ARBA" id="ARBA00022989"/>
    </source>
</evidence>
<feature type="transmembrane region" description="Helical" evidence="6">
    <location>
        <begin position="40"/>
        <end position="59"/>
    </location>
</feature>
<keyword evidence="5 6" id="KW-0472">Membrane</keyword>
<feature type="transmembrane region" description="Helical" evidence="6">
    <location>
        <begin position="12"/>
        <end position="28"/>
    </location>
</feature>